<dbReference type="SMART" id="SM00244">
    <property type="entry name" value="PHB"/>
    <property type="match status" value="1"/>
</dbReference>
<reference evidence="9" key="1">
    <citation type="submission" date="2016-06" db="EMBL/GenBank/DDBJ databases">
        <title>Four novel species of enterococci isolated from chicken manure.</title>
        <authorList>
            <person name="Van Tyne D."/>
        </authorList>
    </citation>
    <scope>NUCLEOTIDE SEQUENCE [LARGE SCALE GENOMIC DNA]</scope>
    <source>
        <strain evidence="9">JM9A</strain>
    </source>
</reference>
<keyword evidence="6" id="KW-0812">Transmembrane</keyword>
<keyword evidence="4" id="KW-0175">Coiled coil</keyword>
<evidence type="ECO:0000256" key="6">
    <source>
        <dbReference type="SAM" id="Phobius"/>
    </source>
</evidence>
<feature type="domain" description="Band 7" evidence="7">
    <location>
        <begin position="25"/>
        <end position="194"/>
    </location>
</feature>
<organism evidence="8 9">
    <name type="scientific">Enterococcus diestrammenae</name>
    <dbReference type="NCBI Taxonomy" id="1155073"/>
    <lineage>
        <taxon>Bacteria</taxon>
        <taxon>Bacillati</taxon>
        <taxon>Bacillota</taxon>
        <taxon>Bacilli</taxon>
        <taxon>Lactobacillales</taxon>
        <taxon>Enterococcaceae</taxon>
        <taxon>Enterococcus</taxon>
    </lineage>
</organism>
<dbReference type="Proteomes" id="UP001429357">
    <property type="component" value="Unassembled WGS sequence"/>
</dbReference>
<dbReference type="Pfam" id="PF01145">
    <property type="entry name" value="Band_7"/>
    <property type="match status" value="1"/>
</dbReference>
<dbReference type="PANTHER" id="PTHR13806">
    <property type="entry name" value="FLOTILLIN-RELATED"/>
    <property type="match status" value="1"/>
</dbReference>
<evidence type="ECO:0000256" key="5">
    <source>
        <dbReference type="SAM" id="MobiDB-lite"/>
    </source>
</evidence>
<dbReference type="EMBL" id="MAEI02000001">
    <property type="protein sequence ID" value="MEO1781303.1"/>
    <property type="molecule type" value="Genomic_DNA"/>
</dbReference>
<feature type="coiled-coil region" evidence="4">
    <location>
        <begin position="216"/>
        <end position="255"/>
    </location>
</feature>
<gene>
    <name evidence="8" type="ORF">BAU18_000882</name>
</gene>
<accession>A0ABV0EZS1</accession>
<feature type="coiled-coil region" evidence="4">
    <location>
        <begin position="307"/>
        <end position="343"/>
    </location>
</feature>
<dbReference type="RefSeq" id="WP_237583916.1">
    <property type="nucleotide sequence ID" value="NZ_MAEI02000001.1"/>
</dbReference>
<proteinExistence type="inferred from homology"/>
<dbReference type="Gene3D" id="3.30.479.30">
    <property type="entry name" value="Band 7 domain"/>
    <property type="match status" value="1"/>
</dbReference>
<evidence type="ECO:0000256" key="3">
    <source>
        <dbReference type="ARBA" id="ARBA00023136"/>
    </source>
</evidence>
<dbReference type="InterPro" id="IPR001107">
    <property type="entry name" value="Band_7"/>
</dbReference>
<keyword evidence="3 6" id="KW-0472">Membrane</keyword>
<dbReference type="InterPro" id="IPR027705">
    <property type="entry name" value="Flotillin_fam"/>
</dbReference>
<evidence type="ECO:0000313" key="9">
    <source>
        <dbReference type="Proteomes" id="UP001429357"/>
    </source>
</evidence>
<dbReference type="PANTHER" id="PTHR13806:SF46">
    <property type="entry name" value="FLOTILLIN-1-RELATED"/>
    <property type="match status" value="1"/>
</dbReference>
<comment type="caution">
    <text evidence="8">The sequence shown here is derived from an EMBL/GenBank/DDBJ whole genome shotgun (WGS) entry which is preliminary data.</text>
</comment>
<keyword evidence="9" id="KW-1185">Reference proteome</keyword>
<reference evidence="8 9" key="2">
    <citation type="submission" date="2024-02" db="EMBL/GenBank/DDBJ databases">
        <title>The Genome Sequence of Enterococcus diestrammenae JM9A.</title>
        <authorList>
            <person name="Earl A."/>
            <person name="Manson A."/>
            <person name="Gilmore M."/>
            <person name="Sanders J."/>
            <person name="Shea T."/>
            <person name="Howe W."/>
            <person name="Livny J."/>
            <person name="Cuomo C."/>
            <person name="Neafsey D."/>
            <person name="Birren B."/>
        </authorList>
    </citation>
    <scope>NUCLEOTIDE SEQUENCE [LARGE SCALE GENOMIC DNA]</scope>
    <source>
        <strain evidence="8 9">JM9A</strain>
    </source>
</reference>
<comment type="similarity">
    <text evidence="2">Belongs to the band 7/mec-2 family. Flotillin subfamily.</text>
</comment>
<feature type="compositionally biased region" description="Low complexity" evidence="5">
    <location>
        <begin position="458"/>
        <end position="475"/>
    </location>
</feature>
<evidence type="ECO:0000256" key="1">
    <source>
        <dbReference type="ARBA" id="ARBA00004370"/>
    </source>
</evidence>
<evidence type="ECO:0000256" key="2">
    <source>
        <dbReference type="ARBA" id="ARBA00007161"/>
    </source>
</evidence>
<feature type="transmembrane region" description="Helical" evidence="6">
    <location>
        <begin position="6"/>
        <end position="25"/>
    </location>
</feature>
<comment type="subcellular location">
    <subcellularLocation>
        <location evidence="1">Membrane</location>
    </subcellularLocation>
</comment>
<evidence type="ECO:0000259" key="7">
    <source>
        <dbReference type="SMART" id="SM00244"/>
    </source>
</evidence>
<keyword evidence="6" id="KW-1133">Transmembrane helix</keyword>
<evidence type="ECO:0000313" key="8">
    <source>
        <dbReference type="EMBL" id="MEO1781303.1"/>
    </source>
</evidence>
<name>A0ABV0EZS1_9ENTE</name>
<evidence type="ECO:0000256" key="4">
    <source>
        <dbReference type="SAM" id="Coils"/>
    </source>
</evidence>
<dbReference type="SUPFAM" id="SSF117892">
    <property type="entry name" value="Band 7/SPFH domain"/>
    <property type="match status" value="1"/>
</dbReference>
<protein>
    <submittedName>
        <fullName evidence="8">Flotillin</fullName>
    </submittedName>
</protein>
<dbReference type="CDD" id="cd03399">
    <property type="entry name" value="SPFH_flotillin"/>
    <property type="match status" value="1"/>
</dbReference>
<sequence length="500" mass="54433">MFGFILSPVLLIILLVVALLIFLMVRYRIGKPDEALIVTGSLLGKEGIKILKNSGTFVIPIIQKAHKLSLLTHKLEIGTPEVYTEQGVPIKASATVLVKVGNSTEAIKTAAEQYLGKSTDELEDEAKEVLEGHLRAILGTMTVEAIYKNRDDFAEQVQNVASTDLKKMGLEIVSFTIKDVSDPNGYLDALGRPQIAEVKKNAEVAESNALRETRIKQAENEQLAQHEEIRRKTEIAEANKDMALKQAQYQQEQEVAQAQAEQVAVAEKMKVNLIEQDKNIEIQAKQAELTEKELNATLRKKAEADKYVVEQNALADKAREIARAEAEAEKVRLATQAEAERIEKLGSADAEKIAKVGQAEAESREKMAIALTKLNEAGILMEFIKVLPAIAKEVNAPLSNIDKVVSFGSGDGLPEMGQAGLARTFETIKETTGLDLVTLINDSMSTRTGNRELVAAVTEAQPAPAAPTSAVAEKPAPAKPETEKPTPDDDQPGRGSKYNI</sequence>
<feature type="region of interest" description="Disordered" evidence="5">
    <location>
        <begin position="458"/>
        <end position="500"/>
    </location>
</feature>
<dbReference type="InterPro" id="IPR036013">
    <property type="entry name" value="Band_7/SPFH_dom_sf"/>
</dbReference>